<evidence type="ECO:0000256" key="1">
    <source>
        <dbReference type="ARBA" id="ARBA00008061"/>
    </source>
</evidence>
<accession>A0A7J0E3P2</accession>
<dbReference type="InterPro" id="IPR044505">
    <property type="entry name" value="GlgX_Isoamylase_N_E_set"/>
</dbReference>
<organism evidence="3 4">
    <name type="scientific">Actinidia rufa</name>
    <dbReference type="NCBI Taxonomy" id="165716"/>
    <lineage>
        <taxon>Eukaryota</taxon>
        <taxon>Viridiplantae</taxon>
        <taxon>Streptophyta</taxon>
        <taxon>Embryophyta</taxon>
        <taxon>Tracheophyta</taxon>
        <taxon>Spermatophyta</taxon>
        <taxon>Magnoliopsida</taxon>
        <taxon>eudicotyledons</taxon>
        <taxon>Gunneridae</taxon>
        <taxon>Pentapetalae</taxon>
        <taxon>asterids</taxon>
        <taxon>Ericales</taxon>
        <taxon>Actinidiaceae</taxon>
        <taxon>Actinidia</taxon>
    </lineage>
</organism>
<proteinExistence type="inferred from homology"/>
<dbReference type="SUPFAM" id="SSF81296">
    <property type="entry name" value="E set domains"/>
    <property type="match status" value="1"/>
</dbReference>
<sequence>MKSVNVNASDGGAEAETAALVVEKPKSRQFQAFEGFPAPFGATARDGGVNFAVYSSNAVSATLCLLSLSDLHEKRVIEQISLDPLTNRSGDVWHVFLKGDFEDMLYGYKFDGKFSPEEGHYYDPSQILLDPYAKGVLSREEFGVLGPEGDCWPQMACMVPSANDEIRCWYFLCLENSAVLV</sequence>
<dbReference type="GO" id="GO:0005975">
    <property type="term" value="P:carbohydrate metabolic process"/>
    <property type="evidence" value="ECO:0007669"/>
    <property type="project" value="InterPro"/>
</dbReference>
<dbReference type="Pfam" id="PF02922">
    <property type="entry name" value="CBM_48"/>
    <property type="match status" value="1"/>
</dbReference>
<dbReference type="FunFam" id="2.60.40.10:FF:001593">
    <property type="entry name" value="Isoamylase 1, chloroplastic"/>
    <property type="match status" value="1"/>
</dbReference>
<dbReference type="AlphaFoldDB" id="A0A7J0E3P2"/>
<dbReference type="OrthoDB" id="204980at2759"/>
<comment type="caution">
    <text evidence="3">The sequence shown here is derived from an EMBL/GenBank/DDBJ whole genome shotgun (WGS) entry which is preliminary data.</text>
</comment>
<gene>
    <name evidence="3" type="ORF">Acr_01g0003380</name>
</gene>
<evidence type="ECO:0000313" key="4">
    <source>
        <dbReference type="Proteomes" id="UP000585474"/>
    </source>
</evidence>
<feature type="domain" description="Glycoside hydrolase family 13 N-terminal" evidence="2">
    <location>
        <begin position="39"/>
        <end position="133"/>
    </location>
</feature>
<dbReference type="CDD" id="cd02856">
    <property type="entry name" value="E_set_GDE_Isoamylase_N"/>
    <property type="match status" value="1"/>
</dbReference>
<dbReference type="InterPro" id="IPR014756">
    <property type="entry name" value="Ig_E-set"/>
</dbReference>
<protein>
    <submittedName>
        <fullName evidence="3">Isoamylase 1</fullName>
    </submittedName>
</protein>
<dbReference type="Gene3D" id="2.60.40.10">
    <property type="entry name" value="Immunoglobulins"/>
    <property type="match status" value="1"/>
</dbReference>
<reference evidence="3 4" key="1">
    <citation type="submission" date="2019-07" db="EMBL/GenBank/DDBJ databases">
        <title>De Novo Assembly of kiwifruit Actinidia rufa.</title>
        <authorList>
            <person name="Sugita-Konishi S."/>
            <person name="Sato K."/>
            <person name="Mori E."/>
            <person name="Abe Y."/>
            <person name="Kisaki G."/>
            <person name="Hamano K."/>
            <person name="Suezawa K."/>
            <person name="Otani M."/>
            <person name="Fukuda T."/>
            <person name="Manabe T."/>
            <person name="Gomi K."/>
            <person name="Tabuchi M."/>
            <person name="Akimitsu K."/>
            <person name="Kataoka I."/>
        </authorList>
    </citation>
    <scope>NUCLEOTIDE SEQUENCE [LARGE SCALE GENOMIC DNA]</scope>
    <source>
        <strain evidence="4">cv. Fuchu</strain>
    </source>
</reference>
<dbReference type="PANTHER" id="PTHR43002">
    <property type="entry name" value="GLYCOGEN DEBRANCHING ENZYME"/>
    <property type="match status" value="1"/>
</dbReference>
<name>A0A7J0E3P2_9ERIC</name>
<dbReference type="Proteomes" id="UP000585474">
    <property type="component" value="Unassembled WGS sequence"/>
</dbReference>
<dbReference type="InterPro" id="IPR013783">
    <property type="entry name" value="Ig-like_fold"/>
</dbReference>
<dbReference type="InterPro" id="IPR004193">
    <property type="entry name" value="Glyco_hydro_13_N"/>
</dbReference>
<dbReference type="GO" id="GO:0004553">
    <property type="term" value="F:hydrolase activity, hydrolyzing O-glycosyl compounds"/>
    <property type="evidence" value="ECO:0007669"/>
    <property type="project" value="InterPro"/>
</dbReference>
<dbReference type="EMBL" id="BJWL01000001">
    <property type="protein sequence ID" value="GFY80529.1"/>
    <property type="molecule type" value="Genomic_DNA"/>
</dbReference>
<evidence type="ECO:0000259" key="2">
    <source>
        <dbReference type="Pfam" id="PF02922"/>
    </source>
</evidence>
<keyword evidence="4" id="KW-1185">Reference proteome</keyword>
<evidence type="ECO:0000313" key="3">
    <source>
        <dbReference type="EMBL" id="GFY80529.1"/>
    </source>
</evidence>
<comment type="similarity">
    <text evidence="1">Belongs to the glycosyl hydrolase 13 family.</text>
</comment>